<dbReference type="AlphaFoldDB" id="A0A518FVB5"/>
<accession>A0A518FVB5</accession>
<dbReference type="Proteomes" id="UP000320839">
    <property type="component" value="Chromosome"/>
</dbReference>
<dbReference type="EMBL" id="CP036317">
    <property type="protein sequence ID" value="QDV20294.1"/>
    <property type="molecule type" value="Genomic_DNA"/>
</dbReference>
<proteinExistence type="predicted"/>
<sequence length="261" mass="29750">MIYALHPFPRPPVNPPDTQQPLPDIRETLATRPECQNERAVPNALLLDTIVDGLHDIGVPFYITHCHEANGDLHLSVTAAGEGYEVAAGDELRGGLFIRNSENCRFETLVCTRLFRVVCENGALMECEKEQSFTIAEDGVPPGDWQMQVKRIIQLSFDEQHLRWDFRRFEATTNQIIITPYEFLLQLHAQRLIDDDEQSAIQTAFQENADFSMYGLINAVTQTAHQHRASDQWIRAFEIERLAGEILRGDHNLRAYDYATA</sequence>
<dbReference type="OrthoDB" id="257946at2"/>
<name>A0A518FVB5_9PLAN</name>
<gene>
    <name evidence="1" type="ORF">Pan153_49690</name>
</gene>
<reference evidence="1 2" key="1">
    <citation type="submission" date="2019-02" db="EMBL/GenBank/DDBJ databases">
        <title>Deep-cultivation of Planctomycetes and their phenomic and genomic characterization uncovers novel biology.</title>
        <authorList>
            <person name="Wiegand S."/>
            <person name="Jogler M."/>
            <person name="Boedeker C."/>
            <person name="Pinto D."/>
            <person name="Vollmers J."/>
            <person name="Rivas-Marin E."/>
            <person name="Kohn T."/>
            <person name="Peeters S.H."/>
            <person name="Heuer A."/>
            <person name="Rast P."/>
            <person name="Oberbeckmann S."/>
            <person name="Bunk B."/>
            <person name="Jeske O."/>
            <person name="Meyerdierks A."/>
            <person name="Storesund J.E."/>
            <person name="Kallscheuer N."/>
            <person name="Luecker S."/>
            <person name="Lage O.M."/>
            <person name="Pohl T."/>
            <person name="Merkel B.J."/>
            <person name="Hornburger P."/>
            <person name="Mueller R.-W."/>
            <person name="Bruemmer F."/>
            <person name="Labrenz M."/>
            <person name="Spormann A.M."/>
            <person name="Op den Camp H."/>
            <person name="Overmann J."/>
            <person name="Amann R."/>
            <person name="Jetten M.S.M."/>
            <person name="Mascher T."/>
            <person name="Medema M.H."/>
            <person name="Devos D.P."/>
            <person name="Kaster A.-K."/>
            <person name="Ovreas L."/>
            <person name="Rohde M."/>
            <person name="Galperin M.Y."/>
            <person name="Jogler C."/>
        </authorList>
    </citation>
    <scope>NUCLEOTIDE SEQUENCE [LARGE SCALE GENOMIC DNA]</scope>
    <source>
        <strain evidence="1 2">Pan153</strain>
    </source>
</reference>
<dbReference type="RefSeq" id="WP_145458392.1">
    <property type="nucleotide sequence ID" value="NZ_CP036317.1"/>
</dbReference>
<evidence type="ECO:0000313" key="2">
    <source>
        <dbReference type="Proteomes" id="UP000320839"/>
    </source>
</evidence>
<evidence type="ECO:0000313" key="1">
    <source>
        <dbReference type="EMBL" id="QDV20294.1"/>
    </source>
</evidence>
<organism evidence="1 2">
    <name type="scientific">Gimesia panareensis</name>
    <dbReference type="NCBI Taxonomy" id="2527978"/>
    <lineage>
        <taxon>Bacteria</taxon>
        <taxon>Pseudomonadati</taxon>
        <taxon>Planctomycetota</taxon>
        <taxon>Planctomycetia</taxon>
        <taxon>Planctomycetales</taxon>
        <taxon>Planctomycetaceae</taxon>
        <taxon>Gimesia</taxon>
    </lineage>
</organism>
<protein>
    <submittedName>
        <fullName evidence="1">Uncharacterized protein</fullName>
    </submittedName>
</protein>